<feature type="transmembrane region" description="Helical" evidence="1">
    <location>
        <begin position="77"/>
        <end position="99"/>
    </location>
</feature>
<organism evidence="2 3">
    <name type="scientific">Flavobacterium sediminilitoris</name>
    <dbReference type="NCBI Taxonomy" id="2024526"/>
    <lineage>
        <taxon>Bacteria</taxon>
        <taxon>Pseudomonadati</taxon>
        <taxon>Bacteroidota</taxon>
        <taxon>Flavobacteriia</taxon>
        <taxon>Flavobacteriales</taxon>
        <taxon>Flavobacteriaceae</taxon>
        <taxon>Flavobacterium</taxon>
    </lineage>
</organism>
<reference evidence="2" key="1">
    <citation type="submission" date="2021-12" db="EMBL/GenBank/DDBJ databases">
        <authorList>
            <person name="Cha I.-T."/>
            <person name="Lee K.-E."/>
            <person name="Park S.-J."/>
        </authorList>
    </citation>
    <scope>NUCLEOTIDE SEQUENCE</scope>
    <source>
        <strain evidence="2">YSM-43</strain>
    </source>
</reference>
<dbReference type="RefSeq" id="WP_045971554.1">
    <property type="nucleotide sequence ID" value="NZ_CP090145.1"/>
</dbReference>
<keyword evidence="1" id="KW-0812">Transmembrane</keyword>
<evidence type="ECO:0000313" key="3">
    <source>
        <dbReference type="Proteomes" id="UP000830454"/>
    </source>
</evidence>
<dbReference type="Proteomes" id="UP000830454">
    <property type="component" value="Chromosome"/>
</dbReference>
<feature type="transmembrane region" description="Helical" evidence="1">
    <location>
        <begin position="45"/>
        <end position="65"/>
    </location>
</feature>
<accession>A0ABY4HKT1</accession>
<protein>
    <submittedName>
        <fullName evidence="2">Uncharacterized protein</fullName>
    </submittedName>
</protein>
<evidence type="ECO:0000256" key="1">
    <source>
        <dbReference type="SAM" id="Phobius"/>
    </source>
</evidence>
<dbReference type="EMBL" id="CP090145">
    <property type="protein sequence ID" value="UOX33464.1"/>
    <property type="molecule type" value="Genomic_DNA"/>
</dbReference>
<keyword evidence="1" id="KW-0472">Membrane</keyword>
<name>A0ABY4HKT1_9FLAO</name>
<gene>
    <name evidence="2" type="ORF">LXD69_15695</name>
</gene>
<feature type="transmembrane region" description="Helical" evidence="1">
    <location>
        <begin position="14"/>
        <end position="33"/>
    </location>
</feature>
<reference evidence="2" key="2">
    <citation type="submission" date="2022-04" db="EMBL/GenBank/DDBJ databases">
        <title>Complete Genome Sequence of Flavobacterium sediminilitoris YSM-43, Isolated from a Tidal Sediment.</title>
        <authorList>
            <person name="Lee P.A."/>
        </authorList>
    </citation>
    <scope>NUCLEOTIDE SEQUENCE</scope>
    <source>
        <strain evidence="2">YSM-43</strain>
    </source>
</reference>
<sequence>MEDYNQKVISDGNLAKIVFILSFSIGTLILALFKITKHETFIVIGFYYVIAALFFNFILFVNLVYDLIVYKTMQLFLLKHILLLLINIPIALFYLYSVFKSFTNQLFNF</sequence>
<evidence type="ECO:0000313" key="2">
    <source>
        <dbReference type="EMBL" id="UOX33464.1"/>
    </source>
</evidence>
<keyword evidence="1" id="KW-1133">Transmembrane helix</keyword>
<proteinExistence type="predicted"/>
<keyword evidence="3" id="KW-1185">Reference proteome</keyword>